<dbReference type="PANTHER" id="PTHR10997:SF9">
    <property type="entry name" value="IMPORTIN-9"/>
    <property type="match status" value="1"/>
</dbReference>
<sequence>MSVPNVGQFIDLLISIPAEGHDNSFAYVMSEWTKQQGEIQGAYQIKVTTSALALLLTSRHNELARVHVQGHLIKSGEGITTRSKAKSAPDQWVMLPLPTKIVGLLADALSEIQEQVLAGDEEDSDWEEVHADTIDNDREFLQSVSVSASGRHNYEHLEAMAKVFNEDQEDQYEDDLLSITDPLNQINLSNYLVDFFVNFSRSDRQLLDHICKSLNQSQQNAIQMVLQR</sequence>
<proteinExistence type="predicted"/>
<accession>A0ABU6QAA3</accession>
<evidence type="ECO:0000313" key="1">
    <source>
        <dbReference type="EMBL" id="MED6108326.1"/>
    </source>
</evidence>
<dbReference type="EMBL" id="JASCZI010000078">
    <property type="protein sequence ID" value="MED6108326.1"/>
    <property type="molecule type" value="Genomic_DNA"/>
</dbReference>
<dbReference type="SUPFAM" id="SSF48371">
    <property type="entry name" value="ARM repeat"/>
    <property type="match status" value="1"/>
</dbReference>
<dbReference type="PANTHER" id="PTHR10997">
    <property type="entry name" value="IMPORTIN-7, 8, 11"/>
    <property type="match status" value="1"/>
</dbReference>
<comment type="caution">
    <text evidence="1">The sequence shown here is derived from an EMBL/GenBank/DDBJ whole genome shotgun (WGS) entry which is preliminary data.</text>
</comment>
<dbReference type="InterPro" id="IPR016024">
    <property type="entry name" value="ARM-type_fold"/>
</dbReference>
<name>A0ABU6QAA3_9FABA</name>
<evidence type="ECO:0000313" key="2">
    <source>
        <dbReference type="Proteomes" id="UP001341840"/>
    </source>
</evidence>
<keyword evidence="2" id="KW-1185">Reference proteome</keyword>
<reference evidence="1 2" key="1">
    <citation type="journal article" date="2023" name="Plants (Basel)">
        <title>Bridging the Gap: Combining Genomics and Transcriptomics Approaches to Understand Stylosanthes scabra, an Orphan Legume from the Brazilian Caatinga.</title>
        <authorList>
            <person name="Ferreira-Neto J.R.C."/>
            <person name="da Silva M.D."/>
            <person name="Binneck E."/>
            <person name="de Melo N.F."/>
            <person name="da Silva R.H."/>
            <person name="de Melo A.L.T.M."/>
            <person name="Pandolfi V."/>
            <person name="Bustamante F.O."/>
            <person name="Brasileiro-Vidal A.C."/>
            <person name="Benko-Iseppon A.M."/>
        </authorList>
    </citation>
    <scope>NUCLEOTIDE SEQUENCE [LARGE SCALE GENOMIC DNA]</scope>
    <source>
        <tissue evidence="1">Leaves</tissue>
    </source>
</reference>
<protein>
    <submittedName>
        <fullName evidence="1">Uncharacterized protein</fullName>
    </submittedName>
</protein>
<gene>
    <name evidence="1" type="ORF">PIB30_118938</name>
</gene>
<organism evidence="1 2">
    <name type="scientific">Stylosanthes scabra</name>
    <dbReference type="NCBI Taxonomy" id="79078"/>
    <lineage>
        <taxon>Eukaryota</taxon>
        <taxon>Viridiplantae</taxon>
        <taxon>Streptophyta</taxon>
        <taxon>Embryophyta</taxon>
        <taxon>Tracheophyta</taxon>
        <taxon>Spermatophyta</taxon>
        <taxon>Magnoliopsida</taxon>
        <taxon>eudicotyledons</taxon>
        <taxon>Gunneridae</taxon>
        <taxon>Pentapetalae</taxon>
        <taxon>rosids</taxon>
        <taxon>fabids</taxon>
        <taxon>Fabales</taxon>
        <taxon>Fabaceae</taxon>
        <taxon>Papilionoideae</taxon>
        <taxon>50 kb inversion clade</taxon>
        <taxon>dalbergioids sensu lato</taxon>
        <taxon>Dalbergieae</taxon>
        <taxon>Pterocarpus clade</taxon>
        <taxon>Stylosanthes</taxon>
    </lineage>
</organism>
<dbReference type="Proteomes" id="UP001341840">
    <property type="component" value="Unassembled WGS sequence"/>
</dbReference>